<sequence>MMSKNPSQTFDIAVVGAGAMGATAALHLARSGMRVALIDRGEICREASGVNAGTLTLHMTRAALIPYAMKGRELWLDAPNWLGMDVGARSAPGLSLAFTAAEREMLEKRAQARAAMGAPIRLITPAEALRIEPGLNPSLIAAAYCELDGHVTAYMTGRAYRKALVSANVTILENASVNRIEPDGGHYTILHEDGARTTAKRLVLAGGVWLETMLAWLGFRVPIKCLINQLVVTERMRPVMQTVVGIANGLLSLKQFENGSVLIGGGWQGIGDPIRGGVETIPDNLIGNVQLARHAIPALGDTRILRIWLGLESETADAMPIIGPLPGLDEAYVIGCAHSGYTSAPYMGRLLADRILGREPEMPLFDPARLIKNPEETA</sequence>
<evidence type="ECO:0000256" key="1">
    <source>
        <dbReference type="ARBA" id="ARBA00023002"/>
    </source>
</evidence>
<reference evidence="3 4" key="1">
    <citation type="journal article" date="2009" name="J. Bacteriol.">
        <title>Genome sequences of three Agrobacterium biovars help elucidate the evolution of multichromosome genomes in bacteria.</title>
        <authorList>
            <person name="Slater S.C."/>
            <person name="Goldman B.S."/>
            <person name="Goodner B."/>
            <person name="Setubal J.C."/>
            <person name="Farrand S.K."/>
            <person name="Nester E.W."/>
            <person name="Burr T.J."/>
            <person name="Banta L."/>
            <person name="Dickerman A.W."/>
            <person name="Paulsen I."/>
            <person name="Otten L."/>
            <person name="Suen G."/>
            <person name="Welch R."/>
            <person name="Almeida N.F."/>
            <person name="Arnold F."/>
            <person name="Burton O.T."/>
            <person name="Du Z."/>
            <person name="Ewing A."/>
            <person name="Godsy E."/>
            <person name="Heisel S."/>
            <person name="Houmiel K.L."/>
            <person name="Jhaveri J."/>
            <person name="Lu J."/>
            <person name="Miller N.M."/>
            <person name="Norton S."/>
            <person name="Chen Q."/>
            <person name="Phoolcharoen W."/>
            <person name="Ohlin V."/>
            <person name="Ondrusek D."/>
            <person name="Pride N."/>
            <person name="Stricklin S.L."/>
            <person name="Sun J."/>
            <person name="Wheeler C."/>
            <person name="Wilson L."/>
            <person name="Zhu H."/>
            <person name="Wood D.W."/>
        </authorList>
    </citation>
    <scope>NUCLEOTIDE SEQUENCE [LARGE SCALE GENOMIC DNA]</scope>
    <source>
        <strain evidence="4">K84 / ATCC BAA-868</strain>
    </source>
</reference>
<dbReference type="GO" id="GO:0016491">
    <property type="term" value="F:oxidoreductase activity"/>
    <property type="evidence" value="ECO:0007669"/>
    <property type="project" value="UniProtKB-KW"/>
</dbReference>
<dbReference type="Gene3D" id="3.50.50.60">
    <property type="entry name" value="FAD/NAD(P)-binding domain"/>
    <property type="match status" value="1"/>
</dbReference>
<organism evidence="3 4">
    <name type="scientific">Rhizobium rhizogenes (strain K84 / ATCC BAA-868)</name>
    <name type="common">Agrobacterium radiobacter</name>
    <dbReference type="NCBI Taxonomy" id="311403"/>
    <lineage>
        <taxon>Bacteria</taxon>
        <taxon>Pseudomonadati</taxon>
        <taxon>Pseudomonadota</taxon>
        <taxon>Alphaproteobacteria</taxon>
        <taxon>Hyphomicrobiales</taxon>
        <taxon>Rhizobiaceae</taxon>
        <taxon>Rhizobium/Agrobacterium group</taxon>
        <taxon>Rhizobium</taxon>
    </lineage>
</organism>
<dbReference type="HOGENOM" id="CLU_007884_4_3_5"/>
<dbReference type="Pfam" id="PF01266">
    <property type="entry name" value="DAO"/>
    <property type="match status" value="1"/>
</dbReference>
<name>B9JLY1_RHIR8</name>
<proteinExistence type="predicted"/>
<dbReference type="STRING" id="311403.Arad_7125"/>
<keyword evidence="1" id="KW-0560">Oxidoreductase</keyword>
<evidence type="ECO:0000313" key="3">
    <source>
        <dbReference type="EMBL" id="ACM28695.1"/>
    </source>
</evidence>
<dbReference type="AlphaFoldDB" id="B9JLY1"/>
<dbReference type="eggNOG" id="COG0665">
    <property type="taxonomic scope" value="Bacteria"/>
</dbReference>
<dbReference type="Gene3D" id="3.30.9.10">
    <property type="entry name" value="D-Amino Acid Oxidase, subunit A, domain 2"/>
    <property type="match status" value="1"/>
</dbReference>
<evidence type="ECO:0000259" key="2">
    <source>
        <dbReference type="Pfam" id="PF01266"/>
    </source>
</evidence>
<dbReference type="SUPFAM" id="SSF51905">
    <property type="entry name" value="FAD/NAD(P)-binding domain"/>
    <property type="match status" value="1"/>
</dbReference>
<protein>
    <submittedName>
        <fullName evidence="3">D-Octopine oxidase</fullName>
    </submittedName>
</protein>
<dbReference type="EMBL" id="CP000629">
    <property type="protein sequence ID" value="ACM28695.1"/>
    <property type="molecule type" value="Genomic_DNA"/>
</dbReference>
<feature type="domain" description="FAD dependent oxidoreductase" evidence="2">
    <location>
        <begin position="11"/>
        <end position="354"/>
    </location>
</feature>
<dbReference type="KEGG" id="ara:Arad_7125"/>
<gene>
    <name evidence="3" type="primary">ooxB</name>
    <name evidence="3" type="ordered locus">Arad_7125</name>
</gene>
<dbReference type="PANTHER" id="PTHR13847">
    <property type="entry name" value="SARCOSINE DEHYDROGENASE-RELATED"/>
    <property type="match status" value="1"/>
</dbReference>
<dbReference type="Proteomes" id="UP000001600">
    <property type="component" value="Chromosome 2"/>
</dbReference>
<accession>B9JLY1</accession>
<dbReference type="GO" id="GO:0005737">
    <property type="term" value="C:cytoplasm"/>
    <property type="evidence" value="ECO:0007669"/>
    <property type="project" value="TreeGrafter"/>
</dbReference>
<evidence type="ECO:0000313" key="4">
    <source>
        <dbReference type="Proteomes" id="UP000001600"/>
    </source>
</evidence>
<dbReference type="InterPro" id="IPR006076">
    <property type="entry name" value="FAD-dep_OxRdtase"/>
</dbReference>
<dbReference type="InterPro" id="IPR036188">
    <property type="entry name" value="FAD/NAD-bd_sf"/>
</dbReference>